<dbReference type="InterPro" id="IPR004090">
    <property type="entry name" value="Chemotax_Me-accpt_rcpt"/>
</dbReference>
<dbReference type="PANTHER" id="PTHR32089">
    <property type="entry name" value="METHYL-ACCEPTING CHEMOTAXIS PROTEIN MCPB"/>
    <property type="match status" value="1"/>
</dbReference>
<keyword evidence="8" id="KW-1185">Reference proteome</keyword>
<proteinExistence type="inferred from homology"/>
<evidence type="ECO:0000259" key="5">
    <source>
        <dbReference type="PROSITE" id="PS50111"/>
    </source>
</evidence>
<dbReference type="STRING" id="1121305.CLCOL_21280"/>
<dbReference type="InterPro" id="IPR003660">
    <property type="entry name" value="HAMP_dom"/>
</dbReference>
<dbReference type="GO" id="GO:0007165">
    <property type="term" value="P:signal transduction"/>
    <property type="evidence" value="ECO:0007669"/>
    <property type="project" value="UniProtKB-KW"/>
</dbReference>
<feature type="transmembrane region" description="Helical" evidence="4">
    <location>
        <begin position="190"/>
        <end position="212"/>
    </location>
</feature>
<evidence type="ECO:0000256" key="4">
    <source>
        <dbReference type="SAM" id="Phobius"/>
    </source>
</evidence>
<evidence type="ECO:0000259" key="6">
    <source>
        <dbReference type="PROSITE" id="PS50885"/>
    </source>
</evidence>
<dbReference type="PROSITE" id="PS50885">
    <property type="entry name" value="HAMP"/>
    <property type="match status" value="1"/>
</dbReference>
<dbReference type="GO" id="GO:0004888">
    <property type="term" value="F:transmembrane signaling receptor activity"/>
    <property type="evidence" value="ECO:0007669"/>
    <property type="project" value="InterPro"/>
</dbReference>
<evidence type="ECO:0000256" key="1">
    <source>
        <dbReference type="ARBA" id="ARBA00023224"/>
    </source>
</evidence>
<dbReference type="EMBL" id="LTBB01000012">
    <property type="protein sequence ID" value="KYH28175.1"/>
    <property type="molecule type" value="Genomic_DNA"/>
</dbReference>
<dbReference type="PRINTS" id="PR00260">
    <property type="entry name" value="CHEMTRNSDUCR"/>
</dbReference>
<comment type="similarity">
    <text evidence="2">Belongs to the methyl-accepting chemotaxis (MCP) protein family.</text>
</comment>
<dbReference type="InterPro" id="IPR024478">
    <property type="entry name" value="HlyB_4HB_MCP"/>
</dbReference>
<dbReference type="Pfam" id="PF12729">
    <property type="entry name" value="4HB_MCP_1"/>
    <property type="match status" value="1"/>
</dbReference>
<feature type="transmembrane region" description="Helical" evidence="4">
    <location>
        <begin position="14"/>
        <end position="35"/>
    </location>
</feature>
<dbReference type="PROSITE" id="PS50111">
    <property type="entry name" value="CHEMOTAXIS_TRANSDUC_2"/>
    <property type="match status" value="1"/>
</dbReference>
<dbReference type="InterPro" id="IPR004089">
    <property type="entry name" value="MCPsignal_dom"/>
</dbReference>
<sequence length="570" mass="65053">MKFLSKIKVKYKLMISYISIALIVLLVGIIGIVNLRKINLASTSMYNIQFSSIDTLHKINENFLQVKSNILTLLYDKDDMVIDQVIQDTNRIINENNSLIKKFEELNLDDYEKKELEGFNSNFMKYKEKGSLVLSSVKQRKYNDIEMKCKDMDISRVKMEDSLKKLIDYNSYEANEVDKNNARIFSRSKITIVLFVIIGLVFAVLLAFFMTWDIILSLSNIKNYANNLSKYNFSNEININRKDEFGQVGNYLNIALKNVRELIKIIIDNSLSLRKSSKELYDTVKEIKSKVYGIDKFINEIVSGFQEISSSSEEIAVSIEEIDKNLNELSVKASNGSTKSYEIKSKAISIREEGEASKEASEKIYLEKYDQIKKAMEKGKVVEKVKYMAHDIADIASQTNLLALNAAIEAARAGEAGRGFGVVADSIRNLAEKSAFTINNIQNIVSEVEDSFIYMCENSEDILKYIESNVKSYYEFIMHSSKSYENDANFVSNMSEEIAAMTDEINISANQVNNVTQNFVFTMEEFNKSSQNIVENLDSLVKEMDGIELNAQRQEELALSLNKIIDKFHI</sequence>
<dbReference type="SMART" id="SM00283">
    <property type="entry name" value="MA"/>
    <property type="match status" value="1"/>
</dbReference>
<dbReference type="GO" id="GO:0006935">
    <property type="term" value="P:chemotaxis"/>
    <property type="evidence" value="ECO:0007669"/>
    <property type="project" value="InterPro"/>
</dbReference>
<comment type="caution">
    <text evidence="7">The sequence shown here is derived from an EMBL/GenBank/DDBJ whole genome shotgun (WGS) entry which is preliminary data.</text>
</comment>
<dbReference type="RefSeq" id="WP_061858934.1">
    <property type="nucleotide sequence ID" value="NZ_LTBB01000012.1"/>
</dbReference>
<gene>
    <name evidence="7" type="primary">yoaH_2</name>
    <name evidence="7" type="ORF">CLCOL_21280</name>
</gene>
<reference evidence="7 8" key="1">
    <citation type="submission" date="2016-02" db="EMBL/GenBank/DDBJ databases">
        <title>Genome sequence of Clostridium colicanis DSM 13634.</title>
        <authorList>
            <person name="Poehlein A."/>
            <person name="Daniel R."/>
        </authorList>
    </citation>
    <scope>NUCLEOTIDE SEQUENCE [LARGE SCALE GENOMIC DNA]</scope>
    <source>
        <strain evidence="7 8">DSM 13634</strain>
    </source>
</reference>
<keyword evidence="1 3" id="KW-0807">Transducer</keyword>
<evidence type="ECO:0000256" key="3">
    <source>
        <dbReference type="PROSITE-ProRule" id="PRU00284"/>
    </source>
</evidence>
<evidence type="ECO:0000256" key="2">
    <source>
        <dbReference type="ARBA" id="ARBA00029447"/>
    </source>
</evidence>
<dbReference type="AlphaFoldDB" id="A0A151AKR5"/>
<protein>
    <submittedName>
        <fullName evidence="7">Putative methyl-accepting chemotaxis protein YoaH</fullName>
    </submittedName>
</protein>
<dbReference type="Proteomes" id="UP000075374">
    <property type="component" value="Unassembled WGS sequence"/>
</dbReference>
<dbReference type="GO" id="GO:0016020">
    <property type="term" value="C:membrane"/>
    <property type="evidence" value="ECO:0007669"/>
    <property type="project" value="InterPro"/>
</dbReference>
<keyword evidence="4" id="KW-0812">Transmembrane</keyword>
<accession>A0A151AKR5</accession>
<organism evidence="7 8">
    <name type="scientific">Clostridium colicanis DSM 13634</name>
    <dbReference type="NCBI Taxonomy" id="1121305"/>
    <lineage>
        <taxon>Bacteria</taxon>
        <taxon>Bacillati</taxon>
        <taxon>Bacillota</taxon>
        <taxon>Clostridia</taxon>
        <taxon>Eubacteriales</taxon>
        <taxon>Clostridiaceae</taxon>
        <taxon>Clostridium</taxon>
    </lineage>
</organism>
<name>A0A151AKR5_9CLOT</name>
<keyword evidence="4" id="KW-1133">Transmembrane helix</keyword>
<dbReference type="PATRIC" id="fig|1121305.3.peg.2129"/>
<feature type="domain" description="HAMP" evidence="6">
    <location>
        <begin position="212"/>
        <end position="264"/>
    </location>
</feature>
<dbReference type="Pfam" id="PF00015">
    <property type="entry name" value="MCPsignal"/>
    <property type="match status" value="1"/>
</dbReference>
<dbReference type="Gene3D" id="1.10.287.950">
    <property type="entry name" value="Methyl-accepting chemotaxis protein"/>
    <property type="match status" value="1"/>
</dbReference>
<evidence type="ECO:0000313" key="8">
    <source>
        <dbReference type="Proteomes" id="UP000075374"/>
    </source>
</evidence>
<evidence type="ECO:0000313" key="7">
    <source>
        <dbReference type="EMBL" id="KYH28175.1"/>
    </source>
</evidence>
<keyword evidence="4" id="KW-0472">Membrane</keyword>
<dbReference type="SUPFAM" id="SSF58104">
    <property type="entry name" value="Methyl-accepting chemotaxis protein (MCP) signaling domain"/>
    <property type="match status" value="1"/>
</dbReference>
<feature type="domain" description="Methyl-accepting transducer" evidence="5">
    <location>
        <begin position="290"/>
        <end position="534"/>
    </location>
</feature>
<dbReference type="PANTHER" id="PTHR32089:SF112">
    <property type="entry name" value="LYSOZYME-LIKE PROTEIN-RELATED"/>
    <property type="match status" value="1"/>
</dbReference>